<keyword evidence="3" id="KW-0238">DNA-binding</keyword>
<evidence type="ECO:0000313" key="7">
    <source>
        <dbReference type="Proteomes" id="UP000238563"/>
    </source>
</evidence>
<dbReference type="FunFam" id="1.10.10.10:FF:000038">
    <property type="entry name" value="Glycine cleavage system transcriptional activator"/>
    <property type="match status" value="1"/>
</dbReference>
<dbReference type="InterPro" id="IPR058163">
    <property type="entry name" value="LysR-type_TF_proteobact-type"/>
</dbReference>
<dbReference type="AlphaFoldDB" id="A0A2S9JF51"/>
<name>A0A2S9JF51_9HYPH</name>
<dbReference type="PRINTS" id="PR00039">
    <property type="entry name" value="HTHLYSR"/>
</dbReference>
<keyword evidence="4" id="KW-0804">Transcription</keyword>
<dbReference type="Proteomes" id="UP000238563">
    <property type="component" value="Unassembled WGS sequence"/>
</dbReference>
<dbReference type="PROSITE" id="PS50931">
    <property type="entry name" value="HTH_LYSR"/>
    <property type="match status" value="1"/>
</dbReference>
<dbReference type="Pfam" id="PF00126">
    <property type="entry name" value="HTH_1"/>
    <property type="match status" value="1"/>
</dbReference>
<organism evidence="6 7">
    <name type="scientific">Phyllobacterium myrsinacearum</name>
    <dbReference type="NCBI Taxonomy" id="28101"/>
    <lineage>
        <taxon>Bacteria</taxon>
        <taxon>Pseudomonadati</taxon>
        <taxon>Pseudomonadota</taxon>
        <taxon>Alphaproteobacteria</taxon>
        <taxon>Hyphomicrobiales</taxon>
        <taxon>Phyllobacteriaceae</taxon>
        <taxon>Phyllobacterium</taxon>
    </lineage>
</organism>
<evidence type="ECO:0000259" key="5">
    <source>
        <dbReference type="PROSITE" id="PS50931"/>
    </source>
</evidence>
<dbReference type="Gene3D" id="3.40.190.10">
    <property type="entry name" value="Periplasmic binding protein-like II"/>
    <property type="match status" value="2"/>
</dbReference>
<dbReference type="EMBL" id="PVBT01000005">
    <property type="protein sequence ID" value="PRD51551.1"/>
    <property type="molecule type" value="Genomic_DNA"/>
</dbReference>
<dbReference type="PANTHER" id="PTHR30537">
    <property type="entry name" value="HTH-TYPE TRANSCRIPTIONAL REGULATOR"/>
    <property type="match status" value="1"/>
</dbReference>
<dbReference type="InterPro" id="IPR036388">
    <property type="entry name" value="WH-like_DNA-bd_sf"/>
</dbReference>
<dbReference type="PANTHER" id="PTHR30537:SF74">
    <property type="entry name" value="HTH-TYPE TRANSCRIPTIONAL REGULATOR TRPI"/>
    <property type="match status" value="1"/>
</dbReference>
<protein>
    <submittedName>
        <fullName evidence="6">LysR family transcriptional regulator</fullName>
    </submittedName>
</protein>
<evidence type="ECO:0000256" key="3">
    <source>
        <dbReference type="ARBA" id="ARBA00023125"/>
    </source>
</evidence>
<evidence type="ECO:0000256" key="1">
    <source>
        <dbReference type="ARBA" id="ARBA00009437"/>
    </source>
</evidence>
<evidence type="ECO:0000256" key="2">
    <source>
        <dbReference type="ARBA" id="ARBA00023015"/>
    </source>
</evidence>
<feature type="domain" description="HTH lysR-type" evidence="5">
    <location>
        <begin position="8"/>
        <end position="65"/>
    </location>
</feature>
<dbReference type="CDD" id="cd08432">
    <property type="entry name" value="PBP2_GcdR_TrpI_HvrB_AmpR_like"/>
    <property type="match status" value="1"/>
</dbReference>
<evidence type="ECO:0000313" key="6">
    <source>
        <dbReference type="EMBL" id="PRD51551.1"/>
    </source>
</evidence>
<dbReference type="GO" id="GO:0043565">
    <property type="term" value="F:sequence-specific DNA binding"/>
    <property type="evidence" value="ECO:0007669"/>
    <property type="project" value="TreeGrafter"/>
</dbReference>
<dbReference type="GO" id="GO:0006351">
    <property type="term" value="P:DNA-templated transcription"/>
    <property type="evidence" value="ECO:0007669"/>
    <property type="project" value="TreeGrafter"/>
</dbReference>
<dbReference type="RefSeq" id="WP_105735108.1">
    <property type="nucleotide sequence ID" value="NZ_PVBT01000005.1"/>
</dbReference>
<comment type="caution">
    <text evidence="6">The sequence shown here is derived from an EMBL/GenBank/DDBJ whole genome shotgun (WGS) entry which is preliminary data.</text>
</comment>
<dbReference type="OrthoDB" id="9807765at2"/>
<dbReference type="InterPro" id="IPR005119">
    <property type="entry name" value="LysR_subst-bd"/>
</dbReference>
<reference evidence="6 7" key="1">
    <citation type="submission" date="2018-02" db="EMBL/GenBank/DDBJ databases">
        <title>The draft genome of Phyllobacterium myrsinacearum DSM5892.</title>
        <authorList>
            <person name="Li L."/>
            <person name="Liu L."/>
            <person name="Zhang X."/>
            <person name="Wang T."/>
        </authorList>
    </citation>
    <scope>NUCLEOTIDE SEQUENCE [LARGE SCALE GENOMIC DNA]</scope>
    <source>
        <strain evidence="6 7">DSM 5892</strain>
    </source>
</reference>
<dbReference type="Gene3D" id="1.10.10.10">
    <property type="entry name" value="Winged helix-like DNA-binding domain superfamily/Winged helix DNA-binding domain"/>
    <property type="match status" value="1"/>
</dbReference>
<accession>A0A2S9JF51</accession>
<dbReference type="GO" id="GO:0003700">
    <property type="term" value="F:DNA-binding transcription factor activity"/>
    <property type="evidence" value="ECO:0007669"/>
    <property type="project" value="InterPro"/>
</dbReference>
<dbReference type="InterPro" id="IPR036390">
    <property type="entry name" value="WH_DNA-bd_sf"/>
</dbReference>
<proteinExistence type="inferred from homology"/>
<dbReference type="Pfam" id="PF03466">
    <property type="entry name" value="LysR_substrate"/>
    <property type="match status" value="1"/>
</dbReference>
<sequence length="309" mass="34025">MRSSTTLPPLQALRAFEAVARLMSFRRAGEELLITQSAVSHHIRQLEAFLGLPLFVRKARSITLTPEGEDYRARTADAFRLIAAATADLRGRSRRSTVRISLLPSFAANWLVSRLHGFQSQHPGIDLELDPTLRSADIAAGEADIAIRYGDGNWPGVDARLLMAEELSPVISPALLQSDKAITAPEDVLRHTLLFARKPVDWQVWADAMGLDLAGARTIQLTDYNITLQAALDGQGIAIGRMLLIRDHVRTGRLMQPFARTITSTRTAHWLVTPQKGRITPAAQTFINWLITETQAVSAHHHGETGNGL</sequence>
<gene>
    <name evidence="6" type="ORF">C5750_16950</name>
</gene>
<dbReference type="InterPro" id="IPR000847">
    <property type="entry name" value="LysR_HTH_N"/>
</dbReference>
<keyword evidence="7" id="KW-1185">Reference proteome</keyword>
<dbReference type="SUPFAM" id="SSF53850">
    <property type="entry name" value="Periplasmic binding protein-like II"/>
    <property type="match status" value="1"/>
</dbReference>
<evidence type="ECO:0000256" key="4">
    <source>
        <dbReference type="ARBA" id="ARBA00023163"/>
    </source>
</evidence>
<dbReference type="NCBIfam" id="NF008352">
    <property type="entry name" value="PRK11139.1"/>
    <property type="match status" value="1"/>
</dbReference>
<keyword evidence="2" id="KW-0805">Transcription regulation</keyword>
<comment type="similarity">
    <text evidence="1">Belongs to the LysR transcriptional regulatory family.</text>
</comment>
<dbReference type="SUPFAM" id="SSF46785">
    <property type="entry name" value="Winged helix' DNA-binding domain"/>
    <property type="match status" value="1"/>
</dbReference>